<feature type="non-terminal residue" evidence="1">
    <location>
        <position position="1"/>
    </location>
</feature>
<sequence>VKMGGDAKNSFSCLKASSHWGVHENLSFFFKDVKKWKPFSPAHDRNLDNAAILPVSF</sequence>
<reference evidence="1 2" key="2">
    <citation type="journal article" date="2017" name="Front. Plant Sci.">
        <title>Gene Classification and Mining of Molecular Markers Useful in Red Clover (Trifolium pratense) Breeding.</title>
        <authorList>
            <person name="Istvanek J."/>
            <person name="Dluhosova J."/>
            <person name="Dluhos P."/>
            <person name="Patkova L."/>
            <person name="Nedelnik J."/>
            <person name="Repkova J."/>
        </authorList>
    </citation>
    <scope>NUCLEOTIDE SEQUENCE [LARGE SCALE GENOMIC DNA]</scope>
    <source>
        <strain evidence="2">cv. Tatra</strain>
        <tissue evidence="1">Young leaves</tissue>
    </source>
</reference>
<evidence type="ECO:0000313" key="1">
    <source>
        <dbReference type="EMBL" id="PNX68671.1"/>
    </source>
</evidence>
<gene>
    <name evidence="1" type="ORF">L195_g064086</name>
</gene>
<dbReference type="Proteomes" id="UP000236291">
    <property type="component" value="Unassembled WGS sequence"/>
</dbReference>
<reference evidence="1 2" key="1">
    <citation type="journal article" date="2014" name="Am. J. Bot.">
        <title>Genome assembly and annotation for red clover (Trifolium pratense; Fabaceae).</title>
        <authorList>
            <person name="Istvanek J."/>
            <person name="Jaros M."/>
            <person name="Krenek A."/>
            <person name="Repkova J."/>
        </authorList>
    </citation>
    <scope>NUCLEOTIDE SEQUENCE [LARGE SCALE GENOMIC DNA]</scope>
    <source>
        <strain evidence="2">cv. Tatra</strain>
        <tissue evidence="1">Young leaves</tissue>
    </source>
</reference>
<comment type="caution">
    <text evidence="1">The sequence shown here is derived from an EMBL/GenBank/DDBJ whole genome shotgun (WGS) entry which is preliminary data.</text>
</comment>
<name>A0A2K3KQW6_TRIPR</name>
<proteinExistence type="predicted"/>
<dbReference type="EMBL" id="ASHM01232156">
    <property type="protein sequence ID" value="PNX68671.1"/>
    <property type="molecule type" value="Genomic_DNA"/>
</dbReference>
<dbReference type="AlphaFoldDB" id="A0A2K3KQW6"/>
<organism evidence="1 2">
    <name type="scientific">Trifolium pratense</name>
    <name type="common">Red clover</name>
    <dbReference type="NCBI Taxonomy" id="57577"/>
    <lineage>
        <taxon>Eukaryota</taxon>
        <taxon>Viridiplantae</taxon>
        <taxon>Streptophyta</taxon>
        <taxon>Embryophyta</taxon>
        <taxon>Tracheophyta</taxon>
        <taxon>Spermatophyta</taxon>
        <taxon>Magnoliopsida</taxon>
        <taxon>eudicotyledons</taxon>
        <taxon>Gunneridae</taxon>
        <taxon>Pentapetalae</taxon>
        <taxon>rosids</taxon>
        <taxon>fabids</taxon>
        <taxon>Fabales</taxon>
        <taxon>Fabaceae</taxon>
        <taxon>Papilionoideae</taxon>
        <taxon>50 kb inversion clade</taxon>
        <taxon>NPAAA clade</taxon>
        <taxon>Hologalegina</taxon>
        <taxon>IRL clade</taxon>
        <taxon>Trifolieae</taxon>
        <taxon>Trifolium</taxon>
    </lineage>
</organism>
<accession>A0A2K3KQW6</accession>
<protein>
    <submittedName>
        <fullName evidence="1">Uncharacterized protein</fullName>
    </submittedName>
</protein>
<evidence type="ECO:0000313" key="2">
    <source>
        <dbReference type="Proteomes" id="UP000236291"/>
    </source>
</evidence>